<evidence type="ECO:0000256" key="3">
    <source>
        <dbReference type="ARBA" id="ARBA00022844"/>
    </source>
</evidence>
<dbReference type="GeneID" id="28340437"/>
<dbReference type="EMBL" id="KU980965">
    <property type="protein sequence ID" value="ANS71194.1"/>
    <property type="molecule type" value="Genomic_DNA"/>
</dbReference>
<dbReference type="OrthoDB" id="25201at10239"/>
<gene>
    <name evidence="6" type="ORF">PTPV-Aus-110</name>
</gene>
<keyword evidence="5" id="KW-1035">Host cytoplasm</keyword>
<dbReference type="RefSeq" id="YP_009268825.1">
    <property type="nucleotide sequence ID" value="NC_030656.1"/>
</dbReference>
<evidence type="ECO:0000313" key="7">
    <source>
        <dbReference type="Proteomes" id="UP000203626"/>
    </source>
</evidence>
<dbReference type="Pfam" id="PF05846">
    <property type="entry name" value="Chordopox_A15"/>
    <property type="match status" value="1"/>
</dbReference>
<dbReference type="GO" id="GO:0044423">
    <property type="term" value="C:virion component"/>
    <property type="evidence" value="ECO:0007669"/>
    <property type="project" value="UniProtKB-KW"/>
</dbReference>
<reference evidence="6 7" key="1">
    <citation type="journal article" date="2016" name="J. Gen. Virol.">
        <title>Genomic characterization of a novel poxvirus from a flying fox: evidence for a new genus?</title>
        <authorList>
            <person name="O'Dea M.A."/>
            <person name="Tu S.L."/>
            <person name="Pang S."/>
            <person name="De Ridder T."/>
            <person name="Jackson B."/>
            <person name="Upton C."/>
        </authorList>
    </citation>
    <scope>NUCLEOTIDE SEQUENCE [LARGE SCALE GENOMIC DNA]</scope>
    <source>
        <strain evidence="6 7">Australia</strain>
    </source>
</reference>
<evidence type="ECO:0000313" key="6">
    <source>
        <dbReference type="EMBL" id="ANS71194.1"/>
    </source>
</evidence>
<dbReference type="Proteomes" id="UP000203626">
    <property type="component" value="Segment"/>
</dbReference>
<dbReference type="InterPro" id="IPR008445">
    <property type="entry name" value="A15"/>
</dbReference>
<keyword evidence="4" id="KW-0426">Late protein</keyword>
<comment type="subcellular location">
    <subcellularLocation>
        <location evidence="1">Host cytoplasm</location>
    </subcellularLocation>
    <subcellularLocation>
        <location evidence="2">Virion</location>
    </subcellularLocation>
</comment>
<evidence type="ECO:0000256" key="2">
    <source>
        <dbReference type="ARBA" id="ARBA00004328"/>
    </source>
</evidence>
<sequence length="95" mass="11284">MLLDKNFVILRRKNSLYPLNIFTTDGRMITEYDKNNYFYDDNFLIEENGPVVLINPTASQLLKTCVYLKSKVWIGKVYLLFDKQLLHPFYNVNDI</sequence>
<proteinExistence type="predicted"/>
<organism evidence="6 7">
    <name type="scientific">Pteropox virus</name>
    <dbReference type="NCBI Taxonomy" id="1873698"/>
    <lineage>
        <taxon>Viruses</taxon>
        <taxon>Varidnaviria</taxon>
        <taxon>Bamfordvirae</taxon>
        <taxon>Nucleocytoviricota</taxon>
        <taxon>Pokkesviricetes</taxon>
        <taxon>Chitovirales</taxon>
        <taxon>Poxviridae</taxon>
        <taxon>Chordopoxvirinae</taxon>
        <taxon>Pteropopoxvirus</taxon>
        <taxon>Pteropopoxvirus pteropox</taxon>
    </lineage>
</organism>
<dbReference type="GO" id="GO:0030430">
    <property type="term" value="C:host cell cytoplasm"/>
    <property type="evidence" value="ECO:0007669"/>
    <property type="project" value="UniProtKB-SubCell"/>
</dbReference>
<dbReference type="KEGG" id="vg:28340437"/>
<keyword evidence="7" id="KW-1185">Reference proteome</keyword>
<protein>
    <submittedName>
        <fullName evidence="6">Core protein</fullName>
    </submittedName>
</protein>
<accession>A0A1B1MRI3</accession>
<keyword evidence="3" id="KW-0946">Virion</keyword>
<evidence type="ECO:0000256" key="5">
    <source>
        <dbReference type="ARBA" id="ARBA00023200"/>
    </source>
</evidence>
<name>A0A1B1MRI3_9POXV</name>
<evidence type="ECO:0000256" key="4">
    <source>
        <dbReference type="ARBA" id="ARBA00022921"/>
    </source>
</evidence>
<evidence type="ECO:0000256" key="1">
    <source>
        <dbReference type="ARBA" id="ARBA00004192"/>
    </source>
</evidence>